<keyword evidence="1" id="KW-0346">Stress response</keyword>
<dbReference type="PANTHER" id="PTHR46733">
    <property type="entry name" value="26.5 KDA HEAT SHOCK PROTEIN, MITOCHONDRIAL"/>
    <property type="match status" value="1"/>
</dbReference>
<dbReference type="SUPFAM" id="SSF49764">
    <property type="entry name" value="HSP20-like chaperones"/>
    <property type="match status" value="1"/>
</dbReference>
<dbReference type="EMBL" id="JAANYN010000021">
    <property type="protein sequence ID" value="NHE59941.1"/>
    <property type="molecule type" value="Genomic_DNA"/>
</dbReference>
<name>A0ABX0HIJ9_9BACT</name>
<dbReference type="InterPro" id="IPR002068">
    <property type="entry name" value="A-crystallin/Hsp20_dom"/>
</dbReference>
<protein>
    <submittedName>
        <fullName evidence="5">Hsp20/alpha crystallin family protein</fullName>
    </submittedName>
</protein>
<dbReference type="CDD" id="cd06464">
    <property type="entry name" value="ACD_sHsps-like"/>
    <property type="match status" value="1"/>
</dbReference>
<dbReference type="InterPro" id="IPR008978">
    <property type="entry name" value="HSP20-like_chaperone"/>
</dbReference>
<reference evidence="5 6" key="1">
    <citation type="submission" date="2020-03" db="EMBL/GenBank/DDBJ databases">
        <title>Cyclobacterium plantarum sp. nov., a marine bacterium isolated from a coastal-marine wetland.</title>
        <authorList>
            <person name="Sanchez-Porro C."/>
            <person name="Ventosa A."/>
            <person name="Amoozegar M."/>
        </authorList>
    </citation>
    <scope>NUCLEOTIDE SEQUENCE [LARGE SCALE GENOMIC DNA]</scope>
    <source>
        <strain evidence="5 6">GBPx2</strain>
    </source>
</reference>
<accession>A0ABX0HIJ9</accession>
<keyword evidence="6" id="KW-1185">Reference proteome</keyword>
<evidence type="ECO:0000256" key="1">
    <source>
        <dbReference type="ARBA" id="ARBA00023016"/>
    </source>
</evidence>
<dbReference type="PANTHER" id="PTHR46733:SF4">
    <property type="entry name" value="HEAT SHOCK PROTEIN 21, CHLOROPLASTIC"/>
    <property type="match status" value="1"/>
</dbReference>
<dbReference type="Proteomes" id="UP000649799">
    <property type="component" value="Unassembled WGS sequence"/>
</dbReference>
<dbReference type="PROSITE" id="PS01031">
    <property type="entry name" value="SHSP"/>
    <property type="match status" value="1"/>
</dbReference>
<proteinExistence type="inferred from homology"/>
<evidence type="ECO:0000256" key="2">
    <source>
        <dbReference type="PROSITE-ProRule" id="PRU00285"/>
    </source>
</evidence>
<dbReference type="Gene3D" id="2.60.40.790">
    <property type="match status" value="1"/>
</dbReference>
<evidence type="ECO:0000313" key="5">
    <source>
        <dbReference type="EMBL" id="NHE59941.1"/>
    </source>
</evidence>
<comment type="caution">
    <text evidence="5">The sequence shown here is derived from an EMBL/GenBank/DDBJ whole genome shotgun (WGS) entry which is preliminary data.</text>
</comment>
<sequence length="151" mass="17340">MTLMKVANNGKKSQVPAFDNLFDRLFDMPSAFDLGAPLSRFKASVPAVNIKENEKNYLLELAVPGLKKEDFNISYENEHLVIASEKKTEAQEEKDQVTRREFHYESFQRSFFLPEEKADIDNINAQYKDGILLVTIPKKEIKKEVKQITVG</sequence>
<dbReference type="Pfam" id="PF00011">
    <property type="entry name" value="HSP20"/>
    <property type="match status" value="1"/>
</dbReference>
<gene>
    <name evidence="5" type="ORF">G9Q97_24320</name>
</gene>
<comment type="similarity">
    <text evidence="2 3">Belongs to the small heat shock protein (HSP20) family.</text>
</comment>
<organism evidence="5 6">
    <name type="scientific">Cyclobacterium plantarum</name>
    <dbReference type="NCBI Taxonomy" id="2716263"/>
    <lineage>
        <taxon>Bacteria</taxon>
        <taxon>Pseudomonadati</taxon>
        <taxon>Bacteroidota</taxon>
        <taxon>Cytophagia</taxon>
        <taxon>Cytophagales</taxon>
        <taxon>Cyclobacteriaceae</taxon>
        <taxon>Cyclobacterium</taxon>
    </lineage>
</organism>
<evidence type="ECO:0000256" key="3">
    <source>
        <dbReference type="RuleBase" id="RU003616"/>
    </source>
</evidence>
<dbReference type="RefSeq" id="WP_166151817.1">
    <property type="nucleotide sequence ID" value="NZ_JAANYN010000021.1"/>
</dbReference>
<feature type="domain" description="SHSP" evidence="4">
    <location>
        <begin position="39"/>
        <end position="151"/>
    </location>
</feature>
<evidence type="ECO:0000313" key="6">
    <source>
        <dbReference type="Proteomes" id="UP000649799"/>
    </source>
</evidence>
<dbReference type="InterPro" id="IPR044587">
    <property type="entry name" value="HSP21-like"/>
</dbReference>
<evidence type="ECO:0000259" key="4">
    <source>
        <dbReference type="PROSITE" id="PS01031"/>
    </source>
</evidence>